<proteinExistence type="predicted"/>
<accession>A0A8T2NEI1</accession>
<dbReference type="Proteomes" id="UP000824540">
    <property type="component" value="Unassembled WGS sequence"/>
</dbReference>
<evidence type="ECO:0000256" key="1">
    <source>
        <dbReference type="SAM" id="MobiDB-lite"/>
    </source>
</evidence>
<comment type="caution">
    <text evidence="2">The sequence shown here is derived from an EMBL/GenBank/DDBJ whole genome shotgun (WGS) entry which is preliminary data.</text>
</comment>
<protein>
    <submittedName>
        <fullName evidence="2">Uncharacterized protein</fullName>
    </submittedName>
</protein>
<sequence length="128" mass="15081">MLYCVPVALVTYETSLPHLRSHLVFWAKKERRKRKYYPNDKPDRRKEIGQDLSYAKKESYYSTREESGRKACIRQPFTAQFSSHFCFIAENEKKRGGRTAVRKTDSDRVRHNMNPEYHVDSSADSLTS</sequence>
<organism evidence="2 3">
    <name type="scientific">Albula glossodonta</name>
    <name type="common">roundjaw bonefish</name>
    <dbReference type="NCBI Taxonomy" id="121402"/>
    <lineage>
        <taxon>Eukaryota</taxon>
        <taxon>Metazoa</taxon>
        <taxon>Chordata</taxon>
        <taxon>Craniata</taxon>
        <taxon>Vertebrata</taxon>
        <taxon>Euteleostomi</taxon>
        <taxon>Actinopterygii</taxon>
        <taxon>Neopterygii</taxon>
        <taxon>Teleostei</taxon>
        <taxon>Albuliformes</taxon>
        <taxon>Albulidae</taxon>
        <taxon>Albula</taxon>
    </lineage>
</organism>
<dbReference type="EMBL" id="JAFBMS010000071">
    <property type="protein sequence ID" value="KAG9338196.1"/>
    <property type="molecule type" value="Genomic_DNA"/>
</dbReference>
<evidence type="ECO:0000313" key="3">
    <source>
        <dbReference type="Proteomes" id="UP000824540"/>
    </source>
</evidence>
<reference evidence="2" key="1">
    <citation type="thesis" date="2021" institute="BYU ScholarsArchive" country="Provo, UT, USA">
        <title>Applications of and Algorithms for Genome Assembly and Genomic Analyses with an Emphasis on Marine Teleosts.</title>
        <authorList>
            <person name="Pickett B.D."/>
        </authorList>
    </citation>
    <scope>NUCLEOTIDE SEQUENCE</scope>
    <source>
        <strain evidence="2">HI-2016</strain>
    </source>
</reference>
<dbReference type="AlphaFoldDB" id="A0A8T2NEI1"/>
<feature type="region of interest" description="Disordered" evidence="1">
    <location>
        <begin position="95"/>
        <end position="128"/>
    </location>
</feature>
<gene>
    <name evidence="2" type="ORF">JZ751_026946</name>
</gene>
<name>A0A8T2NEI1_9TELE</name>
<keyword evidence="3" id="KW-1185">Reference proteome</keyword>
<evidence type="ECO:0000313" key="2">
    <source>
        <dbReference type="EMBL" id="KAG9338196.1"/>
    </source>
</evidence>